<accession>A0A382KXJ4</accession>
<name>A0A382KXJ4_9ZZZZ</name>
<dbReference type="AlphaFoldDB" id="A0A382KXJ4"/>
<evidence type="ECO:0000259" key="1">
    <source>
        <dbReference type="Pfam" id="PF14251"/>
    </source>
</evidence>
<dbReference type="InterPro" id="IPR025595">
    <property type="entry name" value="PterinBD-DUF4346"/>
</dbReference>
<organism evidence="2">
    <name type="scientific">marine metagenome</name>
    <dbReference type="NCBI Taxonomy" id="408172"/>
    <lineage>
        <taxon>unclassified sequences</taxon>
        <taxon>metagenomes</taxon>
        <taxon>ecological metagenomes</taxon>
    </lineage>
</organism>
<reference evidence="2" key="1">
    <citation type="submission" date="2018-05" db="EMBL/GenBank/DDBJ databases">
        <authorList>
            <person name="Lanie J.A."/>
            <person name="Ng W.-L."/>
            <person name="Kazmierczak K.M."/>
            <person name="Andrzejewski T.M."/>
            <person name="Davidsen T.M."/>
            <person name="Wayne K.J."/>
            <person name="Tettelin H."/>
            <person name="Glass J.I."/>
            <person name="Rusch D."/>
            <person name="Podicherti R."/>
            <person name="Tsui H.-C.T."/>
            <person name="Winkler M.E."/>
        </authorList>
    </citation>
    <scope>NUCLEOTIDE SEQUENCE</scope>
</reference>
<dbReference type="Pfam" id="PF14251">
    <property type="entry name" value="PterinBD-DUF4346"/>
    <property type="match status" value="1"/>
</dbReference>
<gene>
    <name evidence="2" type="ORF">METZ01_LOCUS282044</name>
</gene>
<evidence type="ECO:0000313" key="2">
    <source>
        <dbReference type="EMBL" id="SVC29190.1"/>
    </source>
</evidence>
<sequence length="128" mass="14534">MTTIIKGHWRNIRVLAEVPVIEASYDRIKDWEMDPRGYFLIKVDREMSLIRVAFCALPGDVMQTEITGTNALDIVNTLIREDMVSTLQHAADMGVELHKAELALQHGLEYVQDQALAFQPDDRIDSPP</sequence>
<proteinExistence type="predicted"/>
<dbReference type="EMBL" id="UINC01083460">
    <property type="protein sequence ID" value="SVC29190.1"/>
    <property type="molecule type" value="Genomic_DNA"/>
</dbReference>
<feature type="domain" description="DUF4346" evidence="1">
    <location>
        <begin position="34"/>
        <end position="113"/>
    </location>
</feature>
<protein>
    <recommendedName>
        <fullName evidence="1">DUF4346 domain-containing protein</fullName>
    </recommendedName>
</protein>